<evidence type="ECO:0000256" key="10">
    <source>
        <dbReference type="ARBA" id="ARBA00022842"/>
    </source>
</evidence>
<feature type="binding site" evidence="13">
    <location>
        <begin position="207"/>
        <end position="209"/>
    </location>
    <ligand>
        <name>ATP</name>
        <dbReference type="ChEBI" id="CHEBI:30616"/>
    </ligand>
</feature>
<dbReference type="SMART" id="SM01230">
    <property type="entry name" value="Gln-synt_C"/>
    <property type="match status" value="1"/>
</dbReference>
<comment type="subcellular location">
    <subcellularLocation>
        <location evidence="1 17">Cytoplasm</location>
    </subcellularLocation>
</comment>
<dbReference type="PROSITE" id="PS00181">
    <property type="entry name" value="GLNA_ATP"/>
    <property type="match status" value="1"/>
</dbReference>
<evidence type="ECO:0000256" key="6">
    <source>
        <dbReference type="ARBA" id="ARBA00022598"/>
    </source>
</evidence>
<evidence type="ECO:0000256" key="1">
    <source>
        <dbReference type="ARBA" id="ARBA00004496"/>
    </source>
</evidence>
<feature type="binding site" evidence="14">
    <location>
        <position position="204"/>
    </location>
    <ligand>
        <name>Mg(2+)</name>
        <dbReference type="ChEBI" id="CHEBI:18420"/>
        <label>1</label>
    </ligand>
</feature>
<feature type="binding site" evidence="12">
    <location>
        <position position="306"/>
    </location>
    <ligand>
        <name>L-glutamate</name>
        <dbReference type="ChEBI" id="CHEBI:29985"/>
    </ligand>
</feature>
<dbReference type="InterPro" id="IPR027302">
    <property type="entry name" value="Gln_synth_N_conserv_site"/>
</dbReference>
<dbReference type="GO" id="GO:0004356">
    <property type="term" value="F:glutamine synthetase activity"/>
    <property type="evidence" value="ECO:0007669"/>
    <property type="project" value="UniProtKB-EC"/>
</dbReference>
<organism evidence="21 22">
    <name type="scientific">Methanosarcina thermophila (strain ATCC 43570 / DSM 1825 / OCM 12 / VKM B-1830 / TM-1)</name>
    <dbReference type="NCBI Taxonomy" id="523844"/>
    <lineage>
        <taxon>Archaea</taxon>
        <taxon>Methanobacteriati</taxon>
        <taxon>Methanobacteriota</taxon>
        <taxon>Stenosarchaea group</taxon>
        <taxon>Methanomicrobia</taxon>
        <taxon>Methanosarcinales</taxon>
        <taxon>Methanosarcinaceae</taxon>
        <taxon>Methanosarcina</taxon>
    </lineage>
</organism>
<dbReference type="Pfam" id="PF00120">
    <property type="entry name" value="Gln-synt_C"/>
    <property type="match status" value="1"/>
</dbReference>
<evidence type="ECO:0000256" key="2">
    <source>
        <dbReference type="ARBA" id="ARBA00009897"/>
    </source>
</evidence>
<feature type="binding site" evidence="14">
    <location>
        <position position="197"/>
    </location>
    <ligand>
        <name>Mg(2+)</name>
        <dbReference type="ChEBI" id="CHEBI:18420"/>
        <label>1</label>
    </ligand>
</feature>
<evidence type="ECO:0000256" key="12">
    <source>
        <dbReference type="PIRSR" id="PIRSR604809-1"/>
    </source>
</evidence>
<dbReference type="Proteomes" id="UP000066529">
    <property type="component" value="Chromosome"/>
</dbReference>
<evidence type="ECO:0000256" key="14">
    <source>
        <dbReference type="PIRSR" id="PIRSR604809-3"/>
    </source>
</evidence>
<dbReference type="Pfam" id="PF03951">
    <property type="entry name" value="Gln-synt_N"/>
    <property type="match status" value="1"/>
</dbReference>
<dbReference type="SUPFAM" id="SSF54368">
    <property type="entry name" value="Glutamine synthetase, N-terminal domain"/>
    <property type="match status" value="1"/>
</dbReference>
<dbReference type="FunFam" id="3.30.590.10:FF:000003">
    <property type="entry name" value="Glutamine synthetase 2"/>
    <property type="match status" value="1"/>
</dbReference>
<feature type="binding site" evidence="12">
    <location>
        <begin position="248"/>
        <end position="249"/>
    </location>
    <ligand>
        <name>L-glutamate</name>
        <dbReference type="ChEBI" id="CHEBI:29985"/>
    </ligand>
</feature>
<evidence type="ECO:0000256" key="9">
    <source>
        <dbReference type="ARBA" id="ARBA00022840"/>
    </source>
</evidence>
<evidence type="ECO:0000256" key="3">
    <source>
        <dbReference type="ARBA" id="ARBA00012937"/>
    </source>
</evidence>
<evidence type="ECO:0000256" key="7">
    <source>
        <dbReference type="ARBA" id="ARBA00022723"/>
    </source>
</evidence>
<dbReference type="SUPFAM" id="SSF55931">
    <property type="entry name" value="Glutamine synthetase/guanido kinase"/>
    <property type="match status" value="1"/>
</dbReference>
<dbReference type="Gene3D" id="3.30.590.10">
    <property type="entry name" value="Glutamine synthetase/guanido kinase, catalytic domain"/>
    <property type="match status" value="1"/>
</dbReference>
<comment type="catalytic activity">
    <reaction evidence="11 18">
        <text>L-glutamate + NH4(+) + ATP = L-glutamine + ADP + phosphate + H(+)</text>
        <dbReference type="Rhea" id="RHEA:16169"/>
        <dbReference type="ChEBI" id="CHEBI:15378"/>
        <dbReference type="ChEBI" id="CHEBI:28938"/>
        <dbReference type="ChEBI" id="CHEBI:29985"/>
        <dbReference type="ChEBI" id="CHEBI:30616"/>
        <dbReference type="ChEBI" id="CHEBI:43474"/>
        <dbReference type="ChEBI" id="CHEBI:58359"/>
        <dbReference type="ChEBI" id="CHEBI:456216"/>
        <dbReference type="EC" id="6.3.1.2"/>
    </reaction>
</comment>
<evidence type="ECO:0000256" key="4">
    <source>
        <dbReference type="ARBA" id="ARBA00021364"/>
    </source>
</evidence>
<feature type="binding site" evidence="12">
    <location>
        <position position="343"/>
    </location>
    <ligand>
        <name>L-glutamate</name>
        <dbReference type="ChEBI" id="CHEBI:29985"/>
    </ligand>
</feature>
<dbReference type="NCBIfam" id="TIGR00653">
    <property type="entry name" value="GlnA"/>
    <property type="match status" value="1"/>
</dbReference>
<evidence type="ECO:0000256" key="15">
    <source>
        <dbReference type="PROSITE-ProRule" id="PRU01330"/>
    </source>
</evidence>
<evidence type="ECO:0000256" key="13">
    <source>
        <dbReference type="PIRSR" id="PIRSR604809-2"/>
    </source>
</evidence>
<feature type="binding site" evidence="13">
    <location>
        <position position="192"/>
    </location>
    <ligand>
        <name>ATP</name>
        <dbReference type="ChEBI" id="CHEBI:30616"/>
    </ligand>
</feature>
<evidence type="ECO:0000313" key="21">
    <source>
        <dbReference type="EMBL" id="AKB13320.1"/>
    </source>
</evidence>
<evidence type="ECO:0000313" key="22">
    <source>
        <dbReference type="Proteomes" id="UP000066529"/>
    </source>
</evidence>
<feature type="binding site" evidence="12">
    <location>
        <position position="312"/>
    </location>
    <ligand>
        <name>L-glutamate</name>
        <dbReference type="ChEBI" id="CHEBI:29985"/>
    </ligand>
</feature>
<dbReference type="InterPro" id="IPR014746">
    <property type="entry name" value="Gln_synth/guanido_kin_cat_dom"/>
</dbReference>
<keyword evidence="6 18" id="KW-0436">Ligase</keyword>
<evidence type="ECO:0000256" key="5">
    <source>
        <dbReference type="ARBA" id="ARBA00022490"/>
    </source>
</evidence>
<gene>
    <name evidence="21" type="ORF">MSTHT_1562</name>
</gene>
<keyword evidence="10 14" id="KW-0460">Magnesium</keyword>
<protein>
    <recommendedName>
        <fullName evidence="4 18">Glutamine synthetase</fullName>
        <ecNumber evidence="3 18">6.3.1.2</ecNumber>
    </recommendedName>
</protein>
<feature type="domain" description="GS beta-grasp" evidence="19">
    <location>
        <begin position="25"/>
        <end position="110"/>
    </location>
</feature>
<dbReference type="InterPro" id="IPR027303">
    <property type="entry name" value="Gln_synth_gly_rich_site"/>
</dbReference>
<keyword evidence="9 13" id="KW-0067">ATP-binding</keyword>
<dbReference type="EC" id="6.3.1.2" evidence="3 18"/>
<evidence type="ECO:0000256" key="17">
    <source>
        <dbReference type="RuleBase" id="RU000385"/>
    </source>
</evidence>
<dbReference type="PATRIC" id="fig|523844.20.peg.1947"/>
<feature type="binding site" evidence="14">
    <location>
        <position position="341"/>
    </location>
    <ligand>
        <name>Mg(2+)</name>
        <dbReference type="ChEBI" id="CHEBI:18420"/>
        <label>1</label>
    </ligand>
</feature>
<evidence type="ECO:0000259" key="19">
    <source>
        <dbReference type="PROSITE" id="PS51986"/>
    </source>
</evidence>
<dbReference type="GO" id="GO:0005737">
    <property type="term" value="C:cytoplasm"/>
    <property type="evidence" value="ECO:0007669"/>
    <property type="project" value="UniProtKB-SubCell"/>
</dbReference>
<dbReference type="EMBL" id="CP009501">
    <property type="protein sequence ID" value="AKB13320.1"/>
    <property type="molecule type" value="Genomic_DNA"/>
</dbReference>
<dbReference type="PROSITE" id="PS51986">
    <property type="entry name" value="GS_BETA_GRASP"/>
    <property type="match status" value="1"/>
</dbReference>
<dbReference type="HOGENOM" id="CLU_017290_1_3_2"/>
<dbReference type="KEGG" id="mthr:MSTHT_1562"/>
<evidence type="ECO:0000256" key="8">
    <source>
        <dbReference type="ARBA" id="ARBA00022741"/>
    </source>
</evidence>
<dbReference type="PROSITE" id="PS51987">
    <property type="entry name" value="GS_CATALYTIC"/>
    <property type="match status" value="1"/>
</dbReference>
<dbReference type="InterPro" id="IPR036651">
    <property type="entry name" value="Gln_synt_N_sf"/>
</dbReference>
<feature type="binding site" evidence="14">
    <location>
        <position position="140"/>
    </location>
    <ligand>
        <name>Mg(2+)</name>
        <dbReference type="ChEBI" id="CHEBI:18420"/>
        <label>1</label>
    </ligand>
</feature>
<dbReference type="PANTHER" id="PTHR43785:SF12">
    <property type="entry name" value="TYPE-1 GLUTAMINE SYNTHETASE 2"/>
    <property type="match status" value="1"/>
</dbReference>
<accession>A0A0E3NCE5</accession>
<dbReference type="FunFam" id="3.10.20.70:FF:000005">
    <property type="entry name" value="Glutamine synthetase"/>
    <property type="match status" value="1"/>
</dbReference>
<dbReference type="GO" id="GO:0046872">
    <property type="term" value="F:metal ion binding"/>
    <property type="evidence" value="ECO:0007669"/>
    <property type="project" value="UniProtKB-KW"/>
</dbReference>
<feature type="binding site" evidence="14">
    <location>
        <position position="253"/>
    </location>
    <ligand>
        <name>Mg(2+)</name>
        <dbReference type="ChEBI" id="CHEBI:18420"/>
        <label>1</label>
    </ligand>
</feature>
<dbReference type="PROSITE" id="PS00180">
    <property type="entry name" value="GLNA_1"/>
    <property type="match status" value="1"/>
</dbReference>
<evidence type="ECO:0000256" key="18">
    <source>
        <dbReference type="RuleBase" id="RU004356"/>
    </source>
</evidence>
<keyword evidence="8 13" id="KW-0547">Nucleotide-binding</keyword>
<feature type="binding site" evidence="14">
    <location>
        <position position="142"/>
    </location>
    <ligand>
        <name>Mg(2+)</name>
        <dbReference type="ChEBI" id="CHEBI:18420"/>
        <label>1</label>
    </ligand>
</feature>
<comment type="similarity">
    <text evidence="2 15 16">Belongs to the glutamine synthetase family.</text>
</comment>
<evidence type="ECO:0000259" key="20">
    <source>
        <dbReference type="PROSITE" id="PS51987"/>
    </source>
</evidence>
<dbReference type="PANTHER" id="PTHR43785">
    <property type="entry name" value="GAMMA-GLUTAMYLPUTRESCINE SYNTHETASE"/>
    <property type="match status" value="1"/>
</dbReference>
<dbReference type="InterPro" id="IPR004809">
    <property type="entry name" value="Gln_synth_I"/>
</dbReference>
<dbReference type="AlphaFoldDB" id="A0A0E3NCE5"/>
<name>A0A0E3NCE5_METTT</name>
<evidence type="ECO:0000256" key="11">
    <source>
        <dbReference type="ARBA" id="ARBA00049436"/>
    </source>
</evidence>
<dbReference type="InterPro" id="IPR008147">
    <property type="entry name" value="Gln_synt_N"/>
</dbReference>
<keyword evidence="7 14" id="KW-0479">Metal-binding</keyword>
<proteinExistence type="inferred from homology"/>
<dbReference type="STRING" id="523844.MSTHT_1562"/>
<dbReference type="Gene3D" id="3.10.20.70">
    <property type="entry name" value="Glutamine synthetase, N-terminal domain"/>
    <property type="match status" value="1"/>
</dbReference>
<feature type="binding site" evidence="13">
    <location>
        <position position="324"/>
    </location>
    <ligand>
        <name>ATP</name>
        <dbReference type="ChEBI" id="CHEBI:30616"/>
    </ligand>
</feature>
<feature type="binding site" evidence="12">
    <location>
        <position position="324"/>
    </location>
    <ligand>
        <name>L-glutamate</name>
        <dbReference type="ChEBI" id="CHEBI:29985"/>
    </ligand>
</feature>
<keyword evidence="5 17" id="KW-0963">Cytoplasm</keyword>
<feature type="domain" description="GS catalytic" evidence="20">
    <location>
        <begin position="117"/>
        <end position="452"/>
    </location>
</feature>
<reference evidence="21 22" key="1">
    <citation type="submission" date="2014-07" db="EMBL/GenBank/DDBJ databases">
        <title>Methanogenic archaea and the global carbon cycle.</title>
        <authorList>
            <person name="Henriksen J.R."/>
            <person name="Luke J."/>
            <person name="Reinhart S."/>
            <person name="Benedict M.N."/>
            <person name="Youngblut N.D."/>
            <person name="Metcalf M.E."/>
            <person name="Whitaker R.J."/>
            <person name="Metcalf W.W."/>
        </authorList>
    </citation>
    <scope>NUCLEOTIDE SEQUENCE [LARGE SCALE GENOMIC DNA]</scope>
    <source>
        <strain evidence="22">ATCC 43570 / DSM 1825 / OCM 12 / VKM B-1830 / TM-1</strain>
    </source>
</reference>
<comment type="cofactor">
    <cofactor evidence="14">
        <name>Mg(2+)</name>
        <dbReference type="ChEBI" id="CHEBI:18420"/>
    </cofactor>
    <text evidence="14">Binds 2 Mg(2+) ions per subunit.</text>
</comment>
<dbReference type="InterPro" id="IPR008146">
    <property type="entry name" value="Gln_synth_cat_dom"/>
</dbReference>
<evidence type="ECO:0000256" key="16">
    <source>
        <dbReference type="RuleBase" id="RU000384"/>
    </source>
</evidence>
<dbReference type="GO" id="GO:0005524">
    <property type="term" value="F:ATP binding"/>
    <property type="evidence" value="ECO:0007669"/>
    <property type="project" value="UniProtKB-KW"/>
</dbReference>
<sequence>MDGNQMVQIRKCTTKEDVMETVKERDVKFIRTQFTDILGTIKSWAIPVEQLEEAFENGVMFDGSSIQGFTRIEESDMKLVLDPSTFRILPWRPATGAVARILGDVYLPDGRPFEGDPRYVLKSAIAEAEKMGYSMNVGPELEFFLFKLDANGNPTTELTDQGGYFDFAPLDRAQDVRRDIDYALEHMGFQIEASHHEVAPSQHEIDFRFGDVLSTADNVITFKYVVKSIAYHKGYYATFMPKPLFGVNGSGMHTNQSLFMDGKNAFYDPDTPTQLSHGAMYYIGGLLAHIREFTAIINPVVNSYKRIVPGYEAPVYITWSAKNRSSLIRIPATRGNGTRVELRCPDPACNPYLAFALMLRAGLDGIKNKIDPGEPTNANIFHLTEKEREKRGIRSLPANLKEAIDEMRGSEFVKEVLGEHVFSHYLCAKEMEWNEYKAIVHPWELDKYLHML</sequence>
<dbReference type="GO" id="GO:0006542">
    <property type="term" value="P:glutamine biosynthetic process"/>
    <property type="evidence" value="ECO:0007669"/>
    <property type="project" value="InterPro"/>
</dbReference>